<evidence type="ECO:0008006" key="4">
    <source>
        <dbReference type="Google" id="ProtNLM"/>
    </source>
</evidence>
<accession>A0A2S8GEK4</accession>
<organism evidence="2 3">
    <name type="scientific">Blastopirellula marina</name>
    <dbReference type="NCBI Taxonomy" id="124"/>
    <lineage>
        <taxon>Bacteria</taxon>
        <taxon>Pseudomonadati</taxon>
        <taxon>Planctomycetota</taxon>
        <taxon>Planctomycetia</taxon>
        <taxon>Pirellulales</taxon>
        <taxon>Pirellulaceae</taxon>
        <taxon>Blastopirellula</taxon>
    </lineage>
</organism>
<feature type="signal peptide" evidence="1">
    <location>
        <begin position="1"/>
        <end position="23"/>
    </location>
</feature>
<name>A0A2S8GEK4_9BACT</name>
<comment type="caution">
    <text evidence="2">The sequence shown here is derived from an EMBL/GenBank/DDBJ whole genome shotgun (WGS) entry which is preliminary data.</text>
</comment>
<dbReference type="AlphaFoldDB" id="A0A2S8GEK4"/>
<dbReference type="EMBL" id="PUHZ01000024">
    <property type="protein sequence ID" value="PQO42885.1"/>
    <property type="molecule type" value="Genomic_DNA"/>
</dbReference>
<evidence type="ECO:0000313" key="3">
    <source>
        <dbReference type="Proteomes" id="UP000237819"/>
    </source>
</evidence>
<dbReference type="Proteomes" id="UP000237819">
    <property type="component" value="Unassembled WGS sequence"/>
</dbReference>
<evidence type="ECO:0000313" key="2">
    <source>
        <dbReference type="EMBL" id="PQO42885.1"/>
    </source>
</evidence>
<proteinExistence type="predicted"/>
<evidence type="ECO:0000256" key="1">
    <source>
        <dbReference type="SAM" id="SignalP"/>
    </source>
</evidence>
<dbReference type="RefSeq" id="WP_105338097.1">
    <property type="nucleotide sequence ID" value="NZ_PUHZ01000024.1"/>
</dbReference>
<feature type="chain" id="PRO_5015723851" description="Carboxypeptidase regulatory-like domain-containing protein" evidence="1">
    <location>
        <begin position="24"/>
        <end position="132"/>
    </location>
</feature>
<sequence>MKRQLILLLLAGLPLLGCGPSGPSNVSVVTGLVTVDGKPADSATITFAPVPSGKSSFGRTDETGHYHLVYTTDIQGALIGEHTVTIANEPPPGQPRPAVMVPRQYGKAGKLTASVAANQSNEIDFALSSKMK</sequence>
<keyword evidence="1" id="KW-0732">Signal</keyword>
<gene>
    <name evidence="2" type="ORF">C5Y93_24485</name>
</gene>
<reference evidence="2 3" key="1">
    <citation type="submission" date="2018-02" db="EMBL/GenBank/DDBJ databases">
        <title>Comparative genomes isolates from brazilian mangrove.</title>
        <authorList>
            <person name="Araujo J.E."/>
            <person name="Taketani R.G."/>
            <person name="Silva M.C.P."/>
            <person name="Loureco M.V."/>
            <person name="Andreote F.D."/>
        </authorList>
    </citation>
    <scope>NUCLEOTIDE SEQUENCE [LARGE SCALE GENOMIC DNA]</scope>
    <source>
        <strain evidence="2 3">Nap-Phe MGV</strain>
    </source>
</reference>
<dbReference type="OrthoDB" id="287810at2"/>
<protein>
    <recommendedName>
        <fullName evidence="4">Carboxypeptidase regulatory-like domain-containing protein</fullName>
    </recommendedName>
</protein>